<accession>A0A1V9FHI3</accession>
<sequence>MNRFVVSIIISATCLLSCKGCLRHIYAVHEEVENLDIIFQDTSIQASSLIKYFDSVLKFDTANYKVLDSLGGLPLGEEQRIVYFKKYPNEYYRVSINAFPCWIMGVFNENIDRYHWVFSRSKIKDDELKRIEKRFNNEILSNAPKQNSH</sequence>
<evidence type="ECO:0000313" key="1">
    <source>
        <dbReference type="EMBL" id="OQP57825.1"/>
    </source>
</evidence>
<comment type="caution">
    <text evidence="1">The sequence shown here is derived from an EMBL/GenBank/DDBJ whole genome shotgun (WGS) entry which is preliminary data.</text>
</comment>
<dbReference type="EMBL" id="LVYD01000113">
    <property type="protein sequence ID" value="OQP57825.1"/>
    <property type="molecule type" value="Genomic_DNA"/>
</dbReference>
<name>A0A1V9FHI3_9BACT</name>
<gene>
    <name evidence="1" type="ORF">A3860_09375</name>
</gene>
<dbReference type="Proteomes" id="UP000192796">
    <property type="component" value="Unassembled WGS sequence"/>
</dbReference>
<dbReference type="RefSeq" id="WP_081155730.1">
    <property type="nucleotide sequence ID" value="NZ_LVYD01000113.1"/>
</dbReference>
<keyword evidence="2" id="KW-1185">Reference proteome</keyword>
<reference evidence="1 2" key="1">
    <citation type="submission" date="2016-03" db="EMBL/GenBank/DDBJ databases">
        <title>Niastella vici sp. nov., isolated from farmland soil.</title>
        <authorList>
            <person name="Chen L."/>
            <person name="Wang D."/>
            <person name="Yang S."/>
            <person name="Wang G."/>
        </authorList>
    </citation>
    <scope>NUCLEOTIDE SEQUENCE [LARGE SCALE GENOMIC DNA]</scope>
    <source>
        <strain evidence="1 2">DJ57</strain>
    </source>
</reference>
<dbReference type="AlphaFoldDB" id="A0A1V9FHI3"/>
<protein>
    <submittedName>
        <fullName evidence="1">Uncharacterized protein</fullName>
    </submittedName>
</protein>
<dbReference type="OrthoDB" id="1495397at2"/>
<organism evidence="1 2">
    <name type="scientific">Niastella vici</name>
    <dbReference type="NCBI Taxonomy" id="1703345"/>
    <lineage>
        <taxon>Bacteria</taxon>
        <taxon>Pseudomonadati</taxon>
        <taxon>Bacteroidota</taxon>
        <taxon>Chitinophagia</taxon>
        <taxon>Chitinophagales</taxon>
        <taxon>Chitinophagaceae</taxon>
        <taxon>Niastella</taxon>
    </lineage>
</organism>
<evidence type="ECO:0000313" key="2">
    <source>
        <dbReference type="Proteomes" id="UP000192796"/>
    </source>
</evidence>
<proteinExistence type="predicted"/>